<reference evidence="2" key="1">
    <citation type="submission" date="2020-09" db="EMBL/GenBank/DDBJ databases">
        <title>Iningainema tapete sp. nov. (Scytonemataceae, Cyanobacteria) from greenhouses in central Florida (USA) produces two types of nodularin with biosynthetic potential for microcystin-LR and anabaenopeptins.</title>
        <authorList>
            <person name="Berthold D.E."/>
            <person name="Lefler F.W."/>
            <person name="Huang I.-S."/>
            <person name="Abdulla H."/>
            <person name="Zimba P.V."/>
            <person name="Laughinghouse H.D. IV."/>
        </authorList>
    </citation>
    <scope>NUCLEOTIDE SEQUENCE</scope>
    <source>
        <strain evidence="2">BLCCT55</strain>
    </source>
</reference>
<dbReference type="Proteomes" id="UP000629098">
    <property type="component" value="Unassembled WGS sequence"/>
</dbReference>
<dbReference type="AlphaFoldDB" id="A0A8J7CAT4"/>
<dbReference type="RefSeq" id="WP_190836586.1">
    <property type="nucleotide sequence ID" value="NZ_CAWPPI010000110.1"/>
</dbReference>
<organism evidence="2 3">
    <name type="scientific">Iningainema tapete BLCC-T55</name>
    <dbReference type="NCBI Taxonomy" id="2748662"/>
    <lineage>
        <taxon>Bacteria</taxon>
        <taxon>Bacillati</taxon>
        <taxon>Cyanobacteriota</taxon>
        <taxon>Cyanophyceae</taxon>
        <taxon>Nostocales</taxon>
        <taxon>Scytonemataceae</taxon>
        <taxon>Iningainema tapete</taxon>
    </lineage>
</organism>
<name>A0A8J7CAT4_9CYAN</name>
<gene>
    <name evidence="2" type="ORF">ICL16_37155</name>
</gene>
<feature type="compositionally biased region" description="Low complexity" evidence="1">
    <location>
        <begin position="107"/>
        <end position="125"/>
    </location>
</feature>
<keyword evidence="3" id="KW-1185">Reference proteome</keyword>
<proteinExistence type="predicted"/>
<evidence type="ECO:0000313" key="2">
    <source>
        <dbReference type="EMBL" id="MBD2777526.1"/>
    </source>
</evidence>
<comment type="caution">
    <text evidence="2">The sequence shown here is derived from an EMBL/GenBank/DDBJ whole genome shotgun (WGS) entry which is preliminary data.</text>
</comment>
<sequence>MTRPIERIEQDIVVISEKTEAIALELQSAYTSYLTILGQAVRQQLILATYHLCTQGYPDKFLKLSLNQRQQLQQAIRQLAQNAAFQLLAPTSEGEENEVEEQEEETSSTPSTIPTPSSIPSVETPHLGVSTTLPSPISVNDIADQIAELVTPTLSSAQDAAPTVTFTANGKLPIGFLQLGEAEESTSVPTLGVSSNPKEVAKWQQSIERVTQQTLKKLSHEANQTLQKAGILPKKLPEQILEAAIAASEASADVVSGPPNILSLVIEVDREQPASNTGLTQIMAINLRLGEIEFANAKLSSERKQIRQILAQLNKIGQEYLKKHRELSIAEAEAAWRASWFEE</sequence>
<protein>
    <submittedName>
        <fullName evidence="2">Uncharacterized protein</fullName>
    </submittedName>
</protein>
<evidence type="ECO:0000256" key="1">
    <source>
        <dbReference type="SAM" id="MobiDB-lite"/>
    </source>
</evidence>
<dbReference type="EMBL" id="JACXAE010000110">
    <property type="protein sequence ID" value="MBD2777526.1"/>
    <property type="molecule type" value="Genomic_DNA"/>
</dbReference>
<feature type="region of interest" description="Disordered" evidence="1">
    <location>
        <begin position="91"/>
        <end position="130"/>
    </location>
</feature>
<evidence type="ECO:0000313" key="3">
    <source>
        <dbReference type="Proteomes" id="UP000629098"/>
    </source>
</evidence>
<feature type="compositionally biased region" description="Acidic residues" evidence="1">
    <location>
        <begin position="93"/>
        <end position="106"/>
    </location>
</feature>
<accession>A0A8J7CAT4</accession>